<comment type="caution">
    <text evidence="1">The sequence shown here is derived from an EMBL/GenBank/DDBJ whole genome shotgun (WGS) entry which is preliminary data.</text>
</comment>
<evidence type="ECO:0000313" key="2">
    <source>
        <dbReference type="Proteomes" id="UP001162992"/>
    </source>
</evidence>
<dbReference type="Proteomes" id="UP001162992">
    <property type="component" value="Chromosome 8"/>
</dbReference>
<name>A0ACC2CX92_DIPCM</name>
<reference evidence="2" key="1">
    <citation type="journal article" date="2024" name="Proc. Natl. Acad. Sci. U.S.A.">
        <title>Extraordinary preservation of gene collinearity over three hundred million years revealed in homosporous lycophytes.</title>
        <authorList>
            <person name="Li C."/>
            <person name="Wickell D."/>
            <person name="Kuo L.Y."/>
            <person name="Chen X."/>
            <person name="Nie B."/>
            <person name="Liao X."/>
            <person name="Peng D."/>
            <person name="Ji J."/>
            <person name="Jenkins J."/>
            <person name="Williams M."/>
            <person name="Shu S."/>
            <person name="Plott C."/>
            <person name="Barry K."/>
            <person name="Rajasekar S."/>
            <person name="Grimwood J."/>
            <person name="Han X."/>
            <person name="Sun S."/>
            <person name="Hou Z."/>
            <person name="He W."/>
            <person name="Dai G."/>
            <person name="Sun C."/>
            <person name="Schmutz J."/>
            <person name="Leebens-Mack J.H."/>
            <person name="Li F.W."/>
            <person name="Wang L."/>
        </authorList>
    </citation>
    <scope>NUCLEOTIDE SEQUENCE [LARGE SCALE GENOMIC DNA]</scope>
    <source>
        <strain evidence="2">cv. PW_Plant_1</strain>
    </source>
</reference>
<gene>
    <name evidence="1" type="ORF">O6H91_08G048200</name>
</gene>
<protein>
    <submittedName>
        <fullName evidence="1">Uncharacterized protein</fullName>
    </submittedName>
</protein>
<proteinExistence type="predicted"/>
<evidence type="ECO:0000313" key="1">
    <source>
        <dbReference type="EMBL" id="KAJ7546637.1"/>
    </source>
</evidence>
<accession>A0ACC2CX92</accession>
<keyword evidence="2" id="KW-1185">Reference proteome</keyword>
<dbReference type="EMBL" id="CM055099">
    <property type="protein sequence ID" value="KAJ7546637.1"/>
    <property type="molecule type" value="Genomic_DNA"/>
</dbReference>
<organism evidence="1 2">
    <name type="scientific">Diphasiastrum complanatum</name>
    <name type="common">Issler's clubmoss</name>
    <name type="synonym">Lycopodium complanatum</name>
    <dbReference type="NCBI Taxonomy" id="34168"/>
    <lineage>
        <taxon>Eukaryota</taxon>
        <taxon>Viridiplantae</taxon>
        <taxon>Streptophyta</taxon>
        <taxon>Embryophyta</taxon>
        <taxon>Tracheophyta</taxon>
        <taxon>Lycopodiopsida</taxon>
        <taxon>Lycopodiales</taxon>
        <taxon>Lycopodiaceae</taxon>
        <taxon>Lycopodioideae</taxon>
        <taxon>Diphasiastrum</taxon>
    </lineage>
</organism>
<sequence length="361" mass="39050">MGSLDSLHHVSGWAAHDASGQVSPIGYTVRETGPNDVLIKVLFCGICHTDLHQLRNDYGASKYPMVAGHEVTGLVAEVGKDVKGFKDGDRVGVGCLVGSCHGCKPCKQDMEQYCPKRIWTYNDVSPDGRPTYGGFANFMIVDQSFVLKIPDNLPLDAAAPLLCAGITVYSPMKHFGMTEPGKRCGVIGLGGVGHMGVKFAKAFGLHVTVISTSPSKENEARLVLGADAFLLSTDEKQMQAAAQSLDYIIDTVPSPHPLDPYLALLDMNGKLIILGVVPSPLQFVTANIILGRRLIAGSFIGSIKETSEMLNFCVEKNVSCLIETIQADYLNKSMKRLEKNDVRYRFVVDIGKAFESKPQAS</sequence>